<dbReference type="Proteomes" id="UP000284676">
    <property type="component" value="Unassembled WGS sequence"/>
</dbReference>
<organism evidence="2 3">
    <name type="scientific">Fusobacterium mortiferum</name>
    <dbReference type="NCBI Taxonomy" id="850"/>
    <lineage>
        <taxon>Bacteria</taxon>
        <taxon>Fusobacteriati</taxon>
        <taxon>Fusobacteriota</taxon>
        <taxon>Fusobacteriia</taxon>
        <taxon>Fusobacteriales</taxon>
        <taxon>Fusobacteriaceae</taxon>
        <taxon>Fusobacterium</taxon>
    </lineage>
</organism>
<sequence length="365" mass="39596">MSINNIIIYIMVFFMLIGAIDRIFNNRFGYGKKFEDGIMTMGTLALAMLGIISFSPVISSFLKPIISPFYRIIGADPAMFAGTILASDMGGYILSQELALTHDSAMFSGLFLSATMGTTLSFSIPVALGIVDRADEKYISKGILAGISTIPLGCFVGGVIAGFQIKLLFLNLIPIIAFTFLICWALLKFPKEIAKGFFLFGKFMFILTTIGLALQILETLTGVVVIKGMLPIMEGVKTVGSIAITLAGAFPMLYFVTTVFTKPLTAIGKMFRINEKSTAGLIACLAHNIPMFNILKEMDERGKLLNIAFSVSGAFVLGSHLGFTAGIDKDLVFPVIITKLVGGVSSMFVANYIYNKEFKHKKPLN</sequence>
<dbReference type="PANTHER" id="PTHR40089:SF1">
    <property type="entry name" value="ETHANOLAMINE PERMEASE EUTH-RELATED"/>
    <property type="match status" value="1"/>
</dbReference>
<feature type="transmembrane region" description="Helical" evidence="1">
    <location>
        <begin position="331"/>
        <end position="354"/>
    </location>
</feature>
<feature type="transmembrane region" description="Helical" evidence="1">
    <location>
        <begin position="304"/>
        <end position="325"/>
    </location>
</feature>
<feature type="transmembrane region" description="Helical" evidence="1">
    <location>
        <begin position="6"/>
        <end position="25"/>
    </location>
</feature>
<evidence type="ECO:0000256" key="1">
    <source>
        <dbReference type="SAM" id="Phobius"/>
    </source>
</evidence>
<keyword evidence="1" id="KW-0472">Membrane</keyword>
<comment type="caution">
    <text evidence="2">The sequence shown here is derived from an EMBL/GenBank/DDBJ whole genome shotgun (WGS) entry which is preliminary data.</text>
</comment>
<evidence type="ECO:0000313" key="2">
    <source>
        <dbReference type="EMBL" id="RHF72168.1"/>
    </source>
</evidence>
<reference evidence="2 3" key="1">
    <citation type="submission" date="2018-08" db="EMBL/GenBank/DDBJ databases">
        <title>A genome reference for cultivated species of the human gut microbiota.</title>
        <authorList>
            <person name="Zou Y."/>
            <person name="Xue W."/>
            <person name="Luo G."/>
        </authorList>
    </citation>
    <scope>NUCLEOTIDE SEQUENCE [LARGE SCALE GENOMIC DNA]</scope>
    <source>
        <strain evidence="2 3">AM25-1</strain>
    </source>
</reference>
<dbReference type="AlphaFoldDB" id="A0A414PUB9"/>
<dbReference type="NCBIfam" id="NF011667">
    <property type="entry name" value="PRK15086.1-3"/>
    <property type="match status" value="1"/>
</dbReference>
<gene>
    <name evidence="2" type="ORF">DW663_07400</name>
</gene>
<feature type="transmembrane region" description="Helical" evidence="1">
    <location>
        <begin position="199"/>
        <end position="226"/>
    </location>
</feature>
<dbReference type="RefSeq" id="WP_005885442.1">
    <property type="nucleotide sequence ID" value="NZ_CABMMQ010000002.1"/>
</dbReference>
<name>A0A414PUB9_FUSMR</name>
<evidence type="ECO:0000313" key="3">
    <source>
        <dbReference type="Proteomes" id="UP000284676"/>
    </source>
</evidence>
<feature type="transmembrane region" description="Helical" evidence="1">
    <location>
        <begin position="238"/>
        <end position="260"/>
    </location>
</feature>
<dbReference type="NCBIfam" id="NF011666">
    <property type="entry name" value="PRK15086.1-2"/>
    <property type="match status" value="1"/>
</dbReference>
<dbReference type="InterPro" id="IPR007441">
    <property type="entry name" value="EutH"/>
</dbReference>
<dbReference type="GeneID" id="62763795"/>
<proteinExistence type="predicted"/>
<accession>A0A414PUB9</accession>
<feature type="transmembrane region" description="Helical" evidence="1">
    <location>
        <begin position="37"/>
        <end position="58"/>
    </location>
</feature>
<dbReference type="EMBL" id="QRHL01000010">
    <property type="protein sequence ID" value="RHF72168.1"/>
    <property type="molecule type" value="Genomic_DNA"/>
</dbReference>
<protein>
    <submittedName>
        <fullName evidence="2">Ethanolamine utilization protein EutH</fullName>
    </submittedName>
</protein>
<dbReference type="PIRSF" id="PIRSF019466">
    <property type="entry name" value="EutH"/>
    <property type="match status" value="1"/>
</dbReference>
<dbReference type="GO" id="GO:0005886">
    <property type="term" value="C:plasma membrane"/>
    <property type="evidence" value="ECO:0007669"/>
    <property type="project" value="TreeGrafter"/>
</dbReference>
<keyword evidence="1" id="KW-1133">Transmembrane helix</keyword>
<dbReference type="GO" id="GO:0034228">
    <property type="term" value="F:ethanolamine transmembrane transporter activity"/>
    <property type="evidence" value="ECO:0007669"/>
    <property type="project" value="InterPro"/>
</dbReference>
<feature type="transmembrane region" description="Helical" evidence="1">
    <location>
        <begin position="169"/>
        <end position="187"/>
    </location>
</feature>
<dbReference type="Pfam" id="PF04346">
    <property type="entry name" value="EutH"/>
    <property type="match status" value="1"/>
</dbReference>
<keyword evidence="1" id="KW-0812">Transmembrane</keyword>
<feature type="transmembrane region" description="Helical" evidence="1">
    <location>
        <begin position="110"/>
        <end position="131"/>
    </location>
</feature>
<feature type="transmembrane region" description="Helical" evidence="1">
    <location>
        <begin position="143"/>
        <end position="163"/>
    </location>
</feature>
<dbReference type="PANTHER" id="PTHR40089">
    <property type="entry name" value="ETHANOLAMINE UTILIZATION PROTEIN EUTH"/>
    <property type="match status" value="1"/>
</dbReference>